<dbReference type="PANTHER" id="PTHR43798">
    <property type="entry name" value="MONOACYLGLYCEROL LIPASE"/>
    <property type="match status" value="1"/>
</dbReference>
<evidence type="ECO:0000313" key="2">
    <source>
        <dbReference type="EMBL" id="GGI52997.1"/>
    </source>
</evidence>
<dbReference type="Pfam" id="PF00561">
    <property type="entry name" value="Abhydrolase_1"/>
    <property type="match status" value="1"/>
</dbReference>
<reference evidence="2" key="2">
    <citation type="submission" date="2020-09" db="EMBL/GenBank/DDBJ databases">
        <authorList>
            <person name="Sun Q."/>
            <person name="Sedlacek I."/>
        </authorList>
    </citation>
    <scope>NUCLEOTIDE SEQUENCE</scope>
    <source>
        <strain evidence="2">CCM 7664</strain>
    </source>
</reference>
<dbReference type="InterPro" id="IPR050266">
    <property type="entry name" value="AB_hydrolase_sf"/>
</dbReference>
<dbReference type="SUPFAM" id="SSF53474">
    <property type="entry name" value="alpha/beta-Hydrolases"/>
    <property type="match status" value="1"/>
</dbReference>
<evidence type="ECO:0000313" key="3">
    <source>
        <dbReference type="Proteomes" id="UP000627205"/>
    </source>
</evidence>
<dbReference type="Gene3D" id="3.40.50.1820">
    <property type="entry name" value="alpha/beta hydrolase"/>
    <property type="match status" value="1"/>
</dbReference>
<dbReference type="AlphaFoldDB" id="A0A8J3F2X9"/>
<dbReference type="Proteomes" id="UP000627205">
    <property type="component" value="Unassembled WGS sequence"/>
</dbReference>
<reference evidence="2" key="1">
    <citation type="journal article" date="2014" name="Int. J. Syst. Evol. Microbiol.">
        <title>Complete genome sequence of Corynebacterium casei LMG S-19264T (=DSM 44701T), isolated from a smear-ripened cheese.</title>
        <authorList>
            <consortium name="US DOE Joint Genome Institute (JGI-PGF)"/>
            <person name="Walter F."/>
            <person name="Albersmeier A."/>
            <person name="Kalinowski J."/>
            <person name="Ruckert C."/>
        </authorList>
    </citation>
    <scope>NUCLEOTIDE SEQUENCE</scope>
    <source>
        <strain evidence="2">CCM 7664</strain>
    </source>
</reference>
<sequence>MAYKEWGDPQNPATLICVHGLTRVSDDFDALAIELCGSYRIICPDVVGRGRSDRLRDPLAYQVPQYVADMVTLIARLNVESVHWIGTSMGGLIGMLLASLAGSPIRKLLLNDIGPTLNVPALARIGEYIGQPIRFATLEQGVEYVRQVSLSFGPHTDAQWHKLASDVLRQDADGQWMFGYDPALGITMRGMTEQDVHQAEALLWNSYDAIACPTLLLRGAESDLLSRETAQAMTQRGPKAALIEIPGVGHAPTFVDPTQIAIARKFLLA</sequence>
<dbReference type="InterPro" id="IPR029058">
    <property type="entry name" value="AB_hydrolase_fold"/>
</dbReference>
<keyword evidence="3" id="KW-1185">Reference proteome</keyword>
<keyword evidence="2" id="KW-0378">Hydrolase</keyword>
<evidence type="ECO:0000259" key="1">
    <source>
        <dbReference type="Pfam" id="PF00561"/>
    </source>
</evidence>
<accession>A0A8J3F2X9</accession>
<dbReference type="PANTHER" id="PTHR43798:SF33">
    <property type="entry name" value="HYDROLASE, PUTATIVE (AFU_ORTHOLOGUE AFUA_2G14860)-RELATED"/>
    <property type="match status" value="1"/>
</dbReference>
<proteinExistence type="predicted"/>
<protein>
    <submittedName>
        <fullName evidence="2">Alpha/beta hydrolase</fullName>
    </submittedName>
</protein>
<feature type="domain" description="AB hydrolase-1" evidence="1">
    <location>
        <begin position="14"/>
        <end position="256"/>
    </location>
</feature>
<dbReference type="EMBL" id="BMDP01000001">
    <property type="protein sequence ID" value="GGI52997.1"/>
    <property type="molecule type" value="Genomic_DNA"/>
</dbReference>
<dbReference type="GO" id="GO:0047372">
    <property type="term" value="F:monoacylglycerol lipase activity"/>
    <property type="evidence" value="ECO:0007669"/>
    <property type="project" value="TreeGrafter"/>
</dbReference>
<dbReference type="PRINTS" id="PR00111">
    <property type="entry name" value="ABHYDROLASE"/>
</dbReference>
<name>A0A8J3F2X9_9BURK</name>
<organism evidence="2 3">
    <name type="scientific">Oxalicibacterium solurbis</name>
    <dbReference type="NCBI Taxonomy" id="69280"/>
    <lineage>
        <taxon>Bacteria</taxon>
        <taxon>Pseudomonadati</taxon>
        <taxon>Pseudomonadota</taxon>
        <taxon>Betaproteobacteria</taxon>
        <taxon>Burkholderiales</taxon>
        <taxon>Oxalobacteraceae</taxon>
        <taxon>Oxalicibacterium</taxon>
    </lineage>
</organism>
<dbReference type="GO" id="GO:0016020">
    <property type="term" value="C:membrane"/>
    <property type="evidence" value="ECO:0007669"/>
    <property type="project" value="TreeGrafter"/>
</dbReference>
<comment type="caution">
    <text evidence="2">The sequence shown here is derived from an EMBL/GenBank/DDBJ whole genome shotgun (WGS) entry which is preliminary data.</text>
</comment>
<gene>
    <name evidence="2" type="ORF">GCM10011430_01710</name>
</gene>
<dbReference type="InterPro" id="IPR000073">
    <property type="entry name" value="AB_hydrolase_1"/>
</dbReference>
<dbReference type="GO" id="GO:0046464">
    <property type="term" value="P:acylglycerol catabolic process"/>
    <property type="evidence" value="ECO:0007669"/>
    <property type="project" value="TreeGrafter"/>
</dbReference>